<reference evidence="15 16" key="1">
    <citation type="journal article" date="2023" name="Hortic Res">
        <title>Pangenome of water caltrop reveals structural variations and asymmetric subgenome divergence after allopolyploidization.</title>
        <authorList>
            <person name="Zhang X."/>
            <person name="Chen Y."/>
            <person name="Wang L."/>
            <person name="Yuan Y."/>
            <person name="Fang M."/>
            <person name="Shi L."/>
            <person name="Lu R."/>
            <person name="Comes H.P."/>
            <person name="Ma Y."/>
            <person name="Chen Y."/>
            <person name="Huang G."/>
            <person name="Zhou Y."/>
            <person name="Zheng Z."/>
            <person name="Qiu Y."/>
        </authorList>
    </citation>
    <scope>NUCLEOTIDE SEQUENCE [LARGE SCALE GENOMIC DNA]</scope>
    <source>
        <strain evidence="15">F231</strain>
    </source>
</reference>
<keyword evidence="10 12" id="KW-0472">Membrane</keyword>
<evidence type="ECO:0000313" key="16">
    <source>
        <dbReference type="Proteomes" id="UP001346149"/>
    </source>
</evidence>
<evidence type="ECO:0000256" key="12">
    <source>
        <dbReference type="PROSITE-ProRule" id="PRU00282"/>
    </source>
</evidence>
<dbReference type="PROSITE" id="PS50920">
    <property type="entry name" value="SOLCAR"/>
    <property type="match status" value="3"/>
</dbReference>
<dbReference type="InterPro" id="IPR018108">
    <property type="entry name" value="MCP_transmembrane"/>
</dbReference>
<comment type="similarity">
    <text evidence="2">Belongs to the mitochondrial carrier (TC 2.A.29) family.</text>
</comment>
<feature type="region of interest" description="Disordered" evidence="14">
    <location>
        <begin position="551"/>
        <end position="611"/>
    </location>
</feature>
<keyword evidence="6" id="KW-0999">Mitochondrion inner membrane</keyword>
<evidence type="ECO:0000256" key="9">
    <source>
        <dbReference type="ARBA" id="ARBA00023128"/>
    </source>
</evidence>
<feature type="repeat" description="Solcar" evidence="12">
    <location>
        <begin position="729"/>
        <end position="813"/>
    </location>
</feature>
<keyword evidence="3" id="KW-0813">Transport</keyword>
<dbReference type="GO" id="GO:1990547">
    <property type="term" value="P:mitochondrial phosphate ion transmembrane transport"/>
    <property type="evidence" value="ECO:0007669"/>
    <property type="project" value="InterPro"/>
</dbReference>
<dbReference type="GO" id="GO:0005315">
    <property type="term" value="F:phosphate transmembrane transporter activity"/>
    <property type="evidence" value="ECO:0007669"/>
    <property type="project" value="InterPro"/>
</dbReference>
<dbReference type="Proteomes" id="UP001346149">
    <property type="component" value="Unassembled WGS sequence"/>
</dbReference>
<evidence type="ECO:0000256" key="1">
    <source>
        <dbReference type="ARBA" id="ARBA00004448"/>
    </source>
</evidence>
<name>A0AAN7L6Z8_TRANT</name>
<evidence type="ECO:0000256" key="4">
    <source>
        <dbReference type="ARBA" id="ARBA00022692"/>
    </source>
</evidence>
<dbReference type="Pfam" id="PF00153">
    <property type="entry name" value="Mito_carr"/>
    <property type="match status" value="2"/>
</dbReference>
<feature type="region of interest" description="Disordered" evidence="14">
    <location>
        <begin position="332"/>
        <end position="351"/>
    </location>
</feature>
<keyword evidence="9" id="KW-0496">Mitochondrion</keyword>
<dbReference type="SUPFAM" id="SSF103506">
    <property type="entry name" value="Mitochondrial carrier"/>
    <property type="match status" value="1"/>
</dbReference>
<evidence type="ECO:0000256" key="6">
    <source>
        <dbReference type="ARBA" id="ARBA00022792"/>
    </source>
</evidence>
<feature type="coiled-coil region" evidence="13">
    <location>
        <begin position="120"/>
        <end position="161"/>
    </location>
</feature>
<evidence type="ECO:0000256" key="10">
    <source>
        <dbReference type="ARBA" id="ARBA00023136"/>
    </source>
</evidence>
<comment type="subcellular location">
    <subcellularLocation>
        <location evidence="1">Mitochondrion inner membrane</location>
        <topology evidence="1">Multi-pass membrane protein</topology>
    </subcellularLocation>
</comment>
<dbReference type="PANTHER" id="PTHR45671:SF10">
    <property type="entry name" value="SOLUTE CARRIER FAMILY 25 MEMBER 3"/>
    <property type="match status" value="1"/>
</dbReference>
<dbReference type="AlphaFoldDB" id="A0AAN7L6Z8"/>
<dbReference type="PANTHER" id="PTHR45671">
    <property type="entry name" value="SOLUTE CARRIER FAMILY 25 (MITOCHONDRIAL CARRIER PHOSPHATE CARRIER), MEMBER 3, LIKE-RELATED-RELATED"/>
    <property type="match status" value="1"/>
</dbReference>
<dbReference type="InterPro" id="IPR023395">
    <property type="entry name" value="MCP_dom_sf"/>
</dbReference>
<comment type="function">
    <text evidence="11">Transport of phosphate groups from the cytosol to the mitochondrial matrix. Mediates salt stress tolerance through an ATP-dependent pathway and via modulation of the gibberellin metabolism.</text>
</comment>
<keyword evidence="16" id="KW-1185">Reference proteome</keyword>
<dbReference type="Gene3D" id="1.50.40.10">
    <property type="entry name" value="Mitochondrial carrier domain"/>
    <property type="match status" value="1"/>
</dbReference>
<gene>
    <name evidence="15" type="ORF">SAY86_006637</name>
</gene>
<evidence type="ECO:0000256" key="8">
    <source>
        <dbReference type="ARBA" id="ARBA00022989"/>
    </source>
</evidence>
<dbReference type="EMBL" id="JAXQNO010000017">
    <property type="protein sequence ID" value="KAK4779109.1"/>
    <property type="molecule type" value="Genomic_DNA"/>
</dbReference>
<evidence type="ECO:0000256" key="11">
    <source>
        <dbReference type="ARBA" id="ARBA00054871"/>
    </source>
</evidence>
<comment type="caution">
    <text evidence="15">The sequence shown here is derived from an EMBL/GenBank/DDBJ whole genome shotgun (WGS) entry which is preliminary data.</text>
</comment>
<evidence type="ECO:0000256" key="2">
    <source>
        <dbReference type="ARBA" id="ARBA00006375"/>
    </source>
</evidence>
<feature type="repeat" description="Solcar" evidence="12">
    <location>
        <begin position="927"/>
        <end position="1006"/>
    </location>
</feature>
<sequence>MISSKVTKLKLRSMPQAKGGLNSFSENYRKLKTGYKIWKCTLLGLQKKLVGLEKIVALKKAYAEIILNTAKEAAARVMASERGALRSQQDLNAAKNEALLLLLRLKKMIDAKETDAEISAISQRRRIEELEAQLQETEDKILDLRTEFRNMSDEMERNKNERLLFSGESVKEKSFDPKDEFLKDHPNNVEPIVPYSPDSELETVEASAVNRAFSPKIQDHKWSDANKQSRQADVSHLQNSFGDSSLASIITGTAQSESYRNECTQRIRAFERQHGDIVSAEEKADDRCISEMGWQKSGASEENGEELTLSFPTASYLTTRKGLLQEEKKKSELQITHKRKPKFASSKSSSGMSNSYQLTRFHHSSFGVNHNNTGAGEAVPTKLSSMNSKQNMQKDSAGLCKKQHSDPFMEGKALKGKSKRKVHGSIACCCSNSVTEANIKGDIDCLDVSKGETGISLQCNDPLLLSLGTGGSSRRVIDMTSVVNKREFWNELRLVEKRGDATSVHGIPAIILDTEETNVLDNNSDLKDAVIAHGIEEPTKADDTRALKYTFQRKRKRGSPSCPSEDTSPVKGNKRKLAMDTEDAVQGSKRLNKVNETSRDSRRLAQVARQPRSHALWSDATILGQREFWREEADQPPPSPASLISLSVTSSSSASMAFSDNSRQSLIPAFLYSSPSTMKPLSLGKKLGPGSGSFSTVDRESAASPASQRGFVIPAPSEASKKIAMYSPEFYAACTAGGIFSCGLTHMTVTPLDLVKCNMQIDPAKYKSITSGFGVLLKEQGVKGFFRGWVPTLLGYSAQGACKFGFYEFFKKYYSDLAGPENASKYKTLIYLAGSASAEVIADVALCPFEAVKVRVQTQPGFARGLADGLPKFVKSEGALGLYKGIVPLWGRQIPYTMMKFASFETIVEMIYKYSIPTPKDQCSKSLQLGVSFAGGYVAGVFCAIVSHPADNLVSFLNNAKGATVGDAVKKLGLWGLFTRGLPLRIVMIGTLTGAQWGIYDAFKVFVGLPTTGGVVPTAPAAKA</sequence>
<dbReference type="GO" id="GO:0009651">
    <property type="term" value="P:response to salt stress"/>
    <property type="evidence" value="ECO:0007669"/>
    <property type="project" value="UniProtKB-ARBA"/>
</dbReference>
<dbReference type="GO" id="GO:0003729">
    <property type="term" value="F:mRNA binding"/>
    <property type="evidence" value="ECO:0007669"/>
    <property type="project" value="UniProtKB-ARBA"/>
</dbReference>
<dbReference type="InterPro" id="IPR044677">
    <property type="entry name" value="SLC25A3/Pic2/Mir1-like"/>
</dbReference>
<organism evidence="15 16">
    <name type="scientific">Trapa natans</name>
    <name type="common">Water chestnut</name>
    <dbReference type="NCBI Taxonomy" id="22666"/>
    <lineage>
        <taxon>Eukaryota</taxon>
        <taxon>Viridiplantae</taxon>
        <taxon>Streptophyta</taxon>
        <taxon>Embryophyta</taxon>
        <taxon>Tracheophyta</taxon>
        <taxon>Spermatophyta</taxon>
        <taxon>Magnoliopsida</taxon>
        <taxon>eudicotyledons</taxon>
        <taxon>Gunneridae</taxon>
        <taxon>Pentapetalae</taxon>
        <taxon>rosids</taxon>
        <taxon>malvids</taxon>
        <taxon>Myrtales</taxon>
        <taxon>Lythraceae</taxon>
        <taxon>Trapa</taxon>
    </lineage>
</organism>
<keyword evidence="13" id="KW-0175">Coiled coil</keyword>
<dbReference type="FunFam" id="1.50.40.10:FF:000012">
    <property type="entry name" value="Phosphate carrier protein, mitochondrial"/>
    <property type="match status" value="1"/>
</dbReference>
<proteinExistence type="inferred from homology"/>
<protein>
    <submittedName>
        <fullName evidence="15">Uncharacterized protein</fullName>
    </submittedName>
</protein>
<keyword evidence="5" id="KW-0677">Repeat</keyword>
<accession>A0AAN7L6Z8</accession>
<evidence type="ECO:0000256" key="5">
    <source>
        <dbReference type="ARBA" id="ARBA00022737"/>
    </source>
</evidence>
<keyword evidence="4 12" id="KW-0812">Transmembrane</keyword>
<evidence type="ECO:0000256" key="13">
    <source>
        <dbReference type="SAM" id="Coils"/>
    </source>
</evidence>
<evidence type="ECO:0000256" key="7">
    <source>
        <dbReference type="ARBA" id="ARBA00022946"/>
    </source>
</evidence>
<feature type="repeat" description="Solcar" evidence="12">
    <location>
        <begin position="826"/>
        <end position="910"/>
    </location>
</feature>
<evidence type="ECO:0000256" key="14">
    <source>
        <dbReference type="SAM" id="MobiDB-lite"/>
    </source>
</evidence>
<keyword evidence="8" id="KW-1133">Transmembrane helix</keyword>
<evidence type="ECO:0000256" key="3">
    <source>
        <dbReference type="ARBA" id="ARBA00022448"/>
    </source>
</evidence>
<dbReference type="GO" id="GO:0005743">
    <property type="term" value="C:mitochondrial inner membrane"/>
    <property type="evidence" value="ECO:0007669"/>
    <property type="project" value="UniProtKB-SubCell"/>
</dbReference>
<keyword evidence="7" id="KW-0809">Transit peptide</keyword>
<evidence type="ECO:0000313" key="15">
    <source>
        <dbReference type="EMBL" id="KAK4779109.1"/>
    </source>
</evidence>